<organism evidence="2 3">
    <name type="scientific">Kitasatospora kazusensis</name>
    <dbReference type="NCBI Taxonomy" id="407974"/>
    <lineage>
        <taxon>Bacteria</taxon>
        <taxon>Bacillati</taxon>
        <taxon>Actinomycetota</taxon>
        <taxon>Actinomycetes</taxon>
        <taxon>Kitasatosporales</taxon>
        <taxon>Streptomycetaceae</taxon>
        <taxon>Kitasatospora</taxon>
    </lineage>
</organism>
<name>A0ABN2ZW42_9ACTN</name>
<dbReference type="Proteomes" id="UP001422759">
    <property type="component" value="Unassembled WGS sequence"/>
</dbReference>
<protein>
    <recommendedName>
        <fullName evidence="4">Flp pilus-assembly TadE/G-like protein</fullName>
    </recommendedName>
</protein>
<keyword evidence="1" id="KW-0812">Transmembrane</keyword>
<reference evidence="2 3" key="1">
    <citation type="journal article" date="2019" name="Int. J. Syst. Evol. Microbiol.">
        <title>The Global Catalogue of Microorganisms (GCM) 10K type strain sequencing project: providing services to taxonomists for standard genome sequencing and annotation.</title>
        <authorList>
            <consortium name="The Broad Institute Genomics Platform"/>
            <consortium name="The Broad Institute Genome Sequencing Center for Infectious Disease"/>
            <person name="Wu L."/>
            <person name="Ma J."/>
        </authorList>
    </citation>
    <scope>NUCLEOTIDE SEQUENCE [LARGE SCALE GENOMIC DNA]</scope>
    <source>
        <strain evidence="2 3">JCM 14560</strain>
    </source>
</reference>
<gene>
    <name evidence="2" type="ORF">GCM10009760_40610</name>
</gene>
<feature type="transmembrane region" description="Helical" evidence="1">
    <location>
        <begin position="6"/>
        <end position="23"/>
    </location>
</feature>
<accession>A0ABN2ZW42</accession>
<evidence type="ECO:0000313" key="2">
    <source>
        <dbReference type="EMBL" id="GAA2148489.1"/>
    </source>
</evidence>
<dbReference type="EMBL" id="BAAANT010000024">
    <property type="protein sequence ID" value="GAA2148489.1"/>
    <property type="molecule type" value="Genomic_DNA"/>
</dbReference>
<comment type="caution">
    <text evidence="2">The sequence shown here is derived from an EMBL/GenBank/DDBJ whole genome shotgun (WGS) entry which is preliminary data.</text>
</comment>
<evidence type="ECO:0000256" key="1">
    <source>
        <dbReference type="SAM" id="Phobius"/>
    </source>
</evidence>
<evidence type="ECO:0000313" key="3">
    <source>
        <dbReference type="Proteomes" id="UP001422759"/>
    </source>
</evidence>
<keyword evidence="1" id="KW-1133">Transmembrane helix</keyword>
<proteinExistence type="predicted"/>
<sequence length="132" mass="14200">MGAVSVFVAISIAGLMGFAVIVLDNCGRLRDMEYNDSIAQEGARVAGQQLDETALLQGDYRVDQSQNIAQDAANAYTEQKYGLPCQVTFKDDHTVEVTISKRYHTVLLGWDLPASGHGTATLVHGVTKAENG</sequence>
<keyword evidence="1" id="KW-0472">Membrane</keyword>
<keyword evidence="3" id="KW-1185">Reference proteome</keyword>
<evidence type="ECO:0008006" key="4">
    <source>
        <dbReference type="Google" id="ProtNLM"/>
    </source>
</evidence>